<evidence type="ECO:0000313" key="1">
    <source>
        <dbReference type="EMBL" id="TCP24209.1"/>
    </source>
</evidence>
<protein>
    <submittedName>
        <fullName evidence="1">Tetratricopeptide repeat protein</fullName>
    </submittedName>
</protein>
<dbReference type="OrthoDB" id="9771112at2"/>
<proteinExistence type="predicted"/>
<dbReference type="InterPro" id="IPR011990">
    <property type="entry name" value="TPR-like_helical_dom_sf"/>
</dbReference>
<gene>
    <name evidence="1" type="ORF">EV195_1066</name>
</gene>
<keyword evidence="2" id="KW-1185">Reference proteome</keyword>
<dbReference type="SUPFAM" id="SSF48452">
    <property type="entry name" value="TPR-like"/>
    <property type="match status" value="2"/>
</dbReference>
<organism evidence="1 2">
    <name type="scientific">Tenacibaculum skagerrakense</name>
    <dbReference type="NCBI Taxonomy" id="186571"/>
    <lineage>
        <taxon>Bacteria</taxon>
        <taxon>Pseudomonadati</taxon>
        <taxon>Bacteroidota</taxon>
        <taxon>Flavobacteriia</taxon>
        <taxon>Flavobacteriales</taxon>
        <taxon>Flavobacteriaceae</taxon>
        <taxon>Tenacibaculum</taxon>
    </lineage>
</organism>
<dbReference type="EMBL" id="SLXM01000006">
    <property type="protein sequence ID" value="TCP24209.1"/>
    <property type="molecule type" value="Genomic_DNA"/>
</dbReference>
<dbReference type="Proteomes" id="UP000294564">
    <property type="component" value="Unassembled WGS sequence"/>
</dbReference>
<dbReference type="InterPro" id="IPR019734">
    <property type="entry name" value="TPR_rpt"/>
</dbReference>
<name>A0A4R2NQQ3_9FLAO</name>
<dbReference type="RefSeq" id="WP_132794890.1">
    <property type="nucleotide sequence ID" value="NZ_SLXM01000006.1"/>
</dbReference>
<sequence length="352" mass="41030">MSSFFSTYFYQEKKDEIAIKYADIGINIYENLNKTSEFSYQRLVYNKGMFYYSNGEYEESLKTFFNLIKLKNIKTTFIGITYRQIGKCYQKKGNFYRAMDYFRLARKFLLKYNSKSSLFSSDIGTVNTLILINTKKSITESLNLINETSKLVESSEKLKNSPAKCFLLDLAIGHTYSSLFDVYYKSDSLRKMYSSKAILHFRKVLYLAKKHNDSSKISSANLDLSNLYIKQGNDSAIHYLNQSLKYNLNDKYNRAITYNNIADYNLIINDLKSSIKYINKAINLSFNIDDNIIDYIPSDVNIYTHSDKKNIIIYFNNKADILINLYSQTNNIDFLKKAINTIKIVDRIVNIT</sequence>
<reference evidence="1 2" key="1">
    <citation type="submission" date="2019-03" db="EMBL/GenBank/DDBJ databases">
        <title>Genomic Encyclopedia of Type Strains, Phase IV (KMG-IV): sequencing the most valuable type-strain genomes for metagenomic binning, comparative biology and taxonomic classification.</title>
        <authorList>
            <person name="Goeker M."/>
        </authorList>
    </citation>
    <scope>NUCLEOTIDE SEQUENCE [LARGE SCALE GENOMIC DNA]</scope>
    <source>
        <strain evidence="1 2">DSM 14836</strain>
    </source>
</reference>
<evidence type="ECO:0000313" key="2">
    <source>
        <dbReference type="Proteomes" id="UP000294564"/>
    </source>
</evidence>
<dbReference type="Pfam" id="PF13181">
    <property type="entry name" value="TPR_8"/>
    <property type="match status" value="1"/>
</dbReference>
<comment type="caution">
    <text evidence="1">The sequence shown here is derived from an EMBL/GenBank/DDBJ whole genome shotgun (WGS) entry which is preliminary data.</text>
</comment>
<dbReference type="SMART" id="SM00028">
    <property type="entry name" value="TPR"/>
    <property type="match status" value="4"/>
</dbReference>
<accession>A0A4R2NQQ3</accession>
<dbReference type="Gene3D" id="1.25.40.10">
    <property type="entry name" value="Tetratricopeptide repeat domain"/>
    <property type="match status" value="2"/>
</dbReference>
<dbReference type="AlphaFoldDB" id="A0A4R2NQQ3"/>